<dbReference type="InterPro" id="IPR000030">
    <property type="entry name" value="PPE_dom"/>
</dbReference>
<dbReference type="PANTHER" id="PTHR46766">
    <property type="entry name" value="GLUTAMINE-RICH PROTEIN 2"/>
    <property type="match status" value="1"/>
</dbReference>
<evidence type="ECO:0000313" key="5">
    <source>
        <dbReference type="EMBL" id="ORA22132.1"/>
    </source>
</evidence>
<dbReference type="FunFam" id="1.20.1260.20:FF:000001">
    <property type="entry name" value="PPE family protein PPE41"/>
    <property type="match status" value="1"/>
</dbReference>
<dbReference type="RefSeq" id="WP_139801585.1">
    <property type="nucleotide sequence ID" value="NZ_JACKTS010000049.1"/>
</dbReference>
<protein>
    <recommendedName>
        <fullName evidence="7">PPE family protein</fullName>
    </recommendedName>
</protein>
<evidence type="ECO:0000313" key="6">
    <source>
        <dbReference type="Proteomes" id="UP000192284"/>
    </source>
</evidence>
<dbReference type="Pfam" id="PF00823">
    <property type="entry name" value="PPE"/>
    <property type="match status" value="1"/>
</dbReference>
<dbReference type="InterPro" id="IPR022171">
    <property type="entry name" value="PPE_C"/>
</dbReference>
<feature type="domain" description="PPE family C-terminal" evidence="4">
    <location>
        <begin position="307"/>
        <end position="380"/>
    </location>
</feature>
<evidence type="ECO:0008006" key="7">
    <source>
        <dbReference type="Google" id="ProtNLM"/>
    </source>
</evidence>
<name>A0A1W9ZWF2_MYCAN</name>
<dbReference type="AlphaFoldDB" id="A0A1W9ZWF2"/>
<reference evidence="5 6" key="1">
    <citation type="submission" date="2017-02" db="EMBL/GenBank/DDBJ databases">
        <title>The new phylogeny of genus Mycobacterium.</title>
        <authorList>
            <person name="Tortoli E."/>
            <person name="Trovato A."/>
            <person name="Cirillo D.M."/>
        </authorList>
    </citation>
    <scope>NUCLEOTIDE SEQUENCE [LARGE SCALE GENOMIC DNA]</scope>
    <source>
        <strain evidence="5 6">DSM 45057</strain>
    </source>
</reference>
<dbReference type="Pfam" id="PF12484">
    <property type="entry name" value="PPE-SVP"/>
    <property type="match status" value="1"/>
</dbReference>
<feature type="domain" description="PPE" evidence="3">
    <location>
        <begin position="2"/>
        <end position="164"/>
    </location>
</feature>
<comment type="caution">
    <text evidence="5">The sequence shown here is derived from an EMBL/GenBank/DDBJ whole genome shotgun (WGS) entry which is preliminary data.</text>
</comment>
<evidence type="ECO:0000256" key="2">
    <source>
        <dbReference type="SAM" id="MobiDB-lite"/>
    </source>
</evidence>
<organism evidence="5 6">
    <name type="scientific">Mycobacterium angelicum</name>
    <dbReference type="NCBI Taxonomy" id="470074"/>
    <lineage>
        <taxon>Bacteria</taxon>
        <taxon>Bacillati</taxon>
        <taxon>Actinomycetota</taxon>
        <taxon>Actinomycetes</taxon>
        <taxon>Mycobacteriales</taxon>
        <taxon>Mycobacteriaceae</taxon>
        <taxon>Mycobacterium</taxon>
    </lineage>
</organism>
<feature type="region of interest" description="Disordered" evidence="2">
    <location>
        <begin position="244"/>
        <end position="289"/>
    </location>
</feature>
<dbReference type="PANTHER" id="PTHR46766:SF1">
    <property type="entry name" value="GLUTAMINE-RICH PROTEIN 2"/>
    <property type="match status" value="1"/>
</dbReference>
<comment type="similarity">
    <text evidence="1">Belongs to the mycobacterial PPE family.</text>
</comment>
<dbReference type="EMBL" id="MVHE01000011">
    <property type="protein sequence ID" value="ORA22132.1"/>
    <property type="molecule type" value="Genomic_DNA"/>
</dbReference>
<evidence type="ECO:0000256" key="1">
    <source>
        <dbReference type="ARBA" id="ARBA00010652"/>
    </source>
</evidence>
<keyword evidence="6" id="KW-1185">Reference proteome</keyword>
<dbReference type="SUPFAM" id="SSF140459">
    <property type="entry name" value="PE/PPE dimer-like"/>
    <property type="match status" value="1"/>
</dbReference>
<dbReference type="InterPro" id="IPR038332">
    <property type="entry name" value="PPE_sf"/>
</dbReference>
<dbReference type="Gene3D" id="1.20.1260.20">
    <property type="entry name" value="PPE superfamily"/>
    <property type="match status" value="1"/>
</dbReference>
<accession>A0A1W9ZWF2</accession>
<gene>
    <name evidence="5" type="ORF">BST12_10015</name>
</gene>
<sequence length="384" mass="37617">MDFGALPPEINSGLMYAGPGSAPMLAAATAWEGLAAELRTAATGYGEAVAELADAGWQGPSATAMATAAAPYVEWMHSTAAQAEQAGMQATAAAAAHEAAFAATVPPAMIAANRSLLASLAASNVMGVNTPAIMTTEAHYAEMWAQDAAAMYAYAGSSAAASALSPLAIAPVTTNVAGLVGSAVTGLQGAVQNVAAQAVGTVAALPSALNSSASTLFGSLQSGLSNFAGLLGLPLSQGAGMATSGTATSGMGGTPAPGVVTPTRTPMEVPRPATPAPAPRTLPATPVRPEMHPRIIPPVEPRQAPVTAAMGQSTQVGGLSTPRSWGATDVPGPAVADPSAATPAAGAPMVARGIPAGQVLGMETRGYGAPELPRMTVLPRGVAG</sequence>
<dbReference type="OrthoDB" id="4716398at2"/>
<dbReference type="Proteomes" id="UP000192284">
    <property type="component" value="Unassembled WGS sequence"/>
</dbReference>
<dbReference type="GO" id="GO:0052572">
    <property type="term" value="P:response to host immune response"/>
    <property type="evidence" value="ECO:0007669"/>
    <property type="project" value="TreeGrafter"/>
</dbReference>
<proteinExistence type="inferred from homology"/>
<evidence type="ECO:0000259" key="3">
    <source>
        <dbReference type="Pfam" id="PF00823"/>
    </source>
</evidence>
<evidence type="ECO:0000259" key="4">
    <source>
        <dbReference type="Pfam" id="PF12484"/>
    </source>
</evidence>